<dbReference type="Gene3D" id="3.30.200.20">
    <property type="entry name" value="Phosphorylase Kinase, domain 1"/>
    <property type="match status" value="1"/>
</dbReference>
<sequence>MPPVLSSEDYAKAKEFSIFLRHLGFSSCLRLFMEQWQQLVKQQDTAKFIGWKKGPKMTRSSASSRPRKSLSSAASNLQILQTMHRVVTTSGAEEDLWELSGEDYLVPDFEKGAGLTLATYKELQGSGETRRVPSKPYFKEAPPSNLPLDSFSLRIVYEVGKTGFEDEKEFALTADRVVAGRYQILQFLDSAVFCQAVRCMDLKEDREVCLKVMRNSKDFFDQSLDEIKLLKLIDTAGDTEENCVVKLYDYFYYKEHMFIVTELLRDNLHQFSKFNREEETEFYFTLPRLQAIAKQVLRALSFLQSIGIVHCDLKPENILIRSFSRCEVKIIDFGSSCYLTDKLSSYVQSRCYRAPEVILGCKYDGRVDIWSLGAILVELATGEILFENTSLPQMLASICGVCGPLPVSMLHEGRNTYLFVTKYGAFYEYWDRKELVFHFPNSEGSSGTLFGHNDPLYIEFIRACLTIDHCKRPTADELLHHPFLQKDYGSARSSPPPLKRKLPGDDVSSGSIVTTEVGPSVAKEAV</sequence>
<dbReference type="AlphaFoldDB" id="A0A061IZQ4"/>
<keyword evidence="1" id="KW-0723">Serine/threonine-protein kinase</keyword>
<organism evidence="8 9">
    <name type="scientific">Trypanosoma rangeli SC58</name>
    <dbReference type="NCBI Taxonomy" id="429131"/>
    <lineage>
        <taxon>Eukaryota</taxon>
        <taxon>Discoba</taxon>
        <taxon>Euglenozoa</taxon>
        <taxon>Kinetoplastea</taxon>
        <taxon>Metakinetoplastina</taxon>
        <taxon>Trypanosomatida</taxon>
        <taxon>Trypanosomatidae</taxon>
        <taxon>Trypanosoma</taxon>
        <taxon>Herpetosoma</taxon>
    </lineage>
</organism>
<dbReference type="SMART" id="SM00220">
    <property type="entry name" value="S_TKc"/>
    <property type="match status" value="1"/>
</dbReference>
<dbReference type="InterPro" id="IPR000719">
    <property type="entry name" value="Prot_kinase_dom"/>
</dbReference>
<dbReference type="Pfam" id="PF00069">
    <property type="entry name" value="Pkinase"/>
    <property type="match status" value="1"/>
</dbReference>
<gene>
    <name evidence="8" type="ORF">TRSC58_04132</name>
</gene>
<dbReference type="VEuPathDB" id="TriTrypDB:TRSC58_04132"/>
<feature type="region of interest" description="Disordered" evidence="6">
    <location>
        <begin position="488"/>
        <end position="526"/>
    </location>
</feature>
<dbReference type="PANTHER" id="PTHR24058:SF124">
    <property type="entry name" value="PROTEIN KINASE SUPERFAMILY PROTEIN"/>
    <property type="match status" value="1"/>
</dbReference>
<accession>A0A061IZQ4</accession>
<dbReference type="Gene3D" id="1.10.510.10">
    <property type="entry name" value="Transferase(Phosphotransferase) domain 1"/>
    <property type="match status" value="1"/>
</dbReference>
<keyword evidence="9" id="KW-1185">Reference proteome</keyword>
<evidence type="ECO:0000313" key="9">
    <source>
        <dbReference type="Proteomes" id="UP000031737"/>
    </source>
</evidence>
<feature type="domain" description="Protein kinase" evidence="7">
    <location>
        <begin position="182"/>
        <end position="484"/>
    </location>
</feature>
<feature type="compositionally biased region" description="Low complexity" evidence="6">
    <location>
        <begin position="59"/>
        <end position="72"/>
    </location>
</feature>
<dbReference type="InterPro" id="IPR008271">
    <property type="entry name" value="Ser/Thr_kinase_AS"/>
</dbReference>
<evidence type="ECO:0000256" key="2">
    <source>
        <dbReference type="ARBA" id="ARBA00022679"/>
    </source>
</evidence>
<dbReference type="GO" id="GO:0004674">
    <property type="term" value="F:protein serine/threonine kinase activity"/>
    <property type="evidence" value="ECO:0007669"/>
    <property type="project" value="UniProtKB-KW"/>
</dbReference>
<dbReference type="InterPro" id="IPR050494">
    <property type="entry name" value="Ser_Thr_dual-spec_kinase"/>
</dbReference>
<dbReference type="CDD" id="cd14133">
    <property type="entry name" value="PKc_DYRK_like"/>
    <property type="match status" value="1"/>
</dbReference>
<evidence type="ECO:0000256" key="1">
    <source>
        <dbReference type="ARBA" id="ARBA00022527"/>
    </source>
</evidence>
<evidence type="ECO:0000256" key="5">
    <source>
        <dbReference type="ARBA" id="ARBA00022840"/>
    </source>
</evidence>
<keyword evidence="4 8" id="KW-0418">Kinase</keyword>
<dbReference type="InterPro" id="IPR011009">
    <property type="entry name" value="Kinase-like_dom_sf"/>
</dbReference>
<evidence type="ECO:0000256" key="3">
    <source>
        <dbReference type="ARBA" id="ARBA00022741"/>
    </source>
</evidence>
<evidence type="ECO:0000256" key="4">
    <source>
        <dbReference type="ARBA" id="ARBA00022777"/>
    </source>
</evidence>
<proteinExistence type="predicted"/>
<keyword evidence="3" id="KW-0547">Nucleotide-binding</keyword>
<dbReference type="Proteomes" id="UP000031737">
    <property type="component" value="Unassembled WGS sequence"/>
</dbReference>
<dbReference type="OrthoDB" id="9332038at2759"/>
<evidence type="ECO:0000256" key="6">
    <source>
        <dbReference type="SAM" id="MobiDB-lite"/>
    </source>
</evidence>
<feature type="region of interest" description="Disordered" evidence="6">
    <location>
        <begin position="53"/>
        <end position="72"/>
    </location>
</feature>
<reference evidence="8 9" key="1">
    <citation type="submission" date="2013-07" db="EMBL/GenBank/DDBJ databases">
        <authorList>
            <person name="Stoco P.H."/>
            <person name="Wagner G."/>
            <person name="Gerber A."/>
            <person name="Zaha A."/>
            <person name="Thompson C."/>
            <person name="Bartholomeu D.C."/>
            <person name="Luckemeyer D.D."/>
            <person name="Bahia D."/>
            <person name="Loreto E."/>
            <person name="Prestes E.B."/>
            <person name="Lima F.M."/>
            <person name="Rodrigues-Luiz G."/>
            <person name="Vallejo G.A."/>
            <person name="Filho J.F."/>
            <person name="Monteiro K.M."/>
            <person name="Tyler K.M."/>
            <person name="de Almeida L.G."/>
            <person name="Ortiz M.F."/>
            <person name="Siervo M.A."/>
            <person name="de Moraes M.H."/>
            <person name="Cunha O.L."/>
            <person name="Mendonca-Neto R."/>
            <person name="Silva R."/>
            <person name="Teixeira S.M."/>
            <person name="Murta S.M."/>
            <person name="Sincero T.C."/>
            <person name="Mendes T.A."/>
            <person name="Urmenyi T.P."/>
            <person name="Silva V.G."/>
            <person name="da Rocha W.D."/>
            <person name="Andersson B."/>
            <person name="Romanha A.J."/>
            <person name="Steindel M."/>
            <person name="de Vasconcelos A.T."/>
            <person name="Grisard E.C."/>
        </authorList>
    </citation>
    <scope>NUCLEOTIDE SEQUENCE [LARGE SCALE GENOMIC DNA]</scope>
    <source>
        <strain evidence="8 9">SC58</strain>
    </source>
</reference>
<keyword evidence="2" id="KW-0808">Transferase</keyword>
<dbReference type="PANTHER" id="PTHR24058">
    <property type="entry name" value="DUAL SPECIFICITY PROTEIN KINASE"/>
    <property type="match status" value="1"/>
</dbReference>
<dbReference type="GO" id="GO:0005524">
    <property type="term" value="F:ATP binding"/>
    <property type="evidence" value="ECO:0007669"/>
    <property type="project" value="UniProtKB-KW"/>
</dbReference>
<dbReference type="EMBL" id="AUPL01004132">
    <property type="protein sequence ID" value="ESL08169.1"/>
    <property type="molecule type" value="Genomic_DNA"/>
</dbReference>
<evidence type="ECO:0000313" key="8">
    <source>
        <dbReference type="EMBL" id="ESL08169.1"/>
    </source>
</evidence>
<dbReference type="PROSITE" id="PS50011">
    <property type="entry name" value="PROTEIN_KINASE_DOM"/>
    <property type="match status" value="1"/>
</dbReference>
<keyword evidence="5" id="KW-0067">ATP-binding</keyword>
<protein>
    <submittedName>
        <fullName evidence="8">Protein kinase</fullName>
    </submittedName>
</protein>
<dbReference type="PROSITE" id="PS00108">
    <property type="entry name" value="PROTEIN_KINASE_ST"/>
    <property type="match status" value="1"/>
</dbReference>
<comment type="caution">
    <text evidence="8">The sequence shown here is derived from an EMBL/GenBank/DDBJ whole genome shotgun (WGS) entry which is preliminary data.</text>
</comment>
<dbReference type="SUPFAM" id="SSF56112">
    <property type="entry name" value="Protein kinase-like (PK-like)"/>
    <property type="match status" value="1"/>
</dbReference>
<evidence type="ECO:0000259" key="7">
    <source>
        <dbReference type="PROSITE" id="PS50011"/>
    </source>
</evidence>
<name>A0A061IZQ4_TRYRA</name>